<dbReference type="Proteomes" id="UP000054560">
    <property type="component" value="Unassembled WGS sequence"/>
</dbReference>
<evidence type="ECO:0000313" key="1">
    <source>
        <dbReference type="EMBL" id="KNC75027.1"/>
    </source>
</evidence>
<proteinExistence type="predicted"/>
<reference evidence="1 2" key="1">
    <citation type="submission" date="2011-02" db="EMBL/GenBank/DDBJ databases">
        <title>The Genome Sequence of Sphaeroforma arctica JP610.</title>
        <authorList>
            <consortium name="The Broad Institute Genome Sequencing Platform"/>
            <person name="Russ C."/>
            <person name="Cuomo C."/>
            <person name="Young S.K."/>
            <person name="Zeng Q."/>
            <person name="Gargeya S."/>
            <person name="Alvarado L."/>
            <person name="Berlin A."/>
            <person name="Chapman S.B."/>
            <person name="Chen Z."/>
            <person name="Freedman E."/>
            <person name="Gellesch M."/>
            <person name="Goldberg J."/>
            <person name="Griggs A."/>
            <person name="Gujja S."/>
            <person name="Heilman E."/>
            <person name="Heiman D."/>
            <person name="Howarth C."/>
            <person name="Mehta T."/>
            <person name="Neiman D."/>
            <person name="Pearson M."/>
            <person name="Roberts A."/>
            <person name="Saif S."/>
            <person name="Shea T."/>
            <person name="Shenoy N."/>
            <person name="Sisk P."/>
            <person name="Stolte C."/>
            <person name="Sykes S."/>
            <person name="White J."/>
            <person name="Yandava C."/>
            <person name="Burger G."/>
            <person name="Gray M.W."/>
            <person name="Holland P.W.H."/>
            <person name="King N."/>
            <person name="Lang F.B.F."/>
            <person name="Roger A.J."/>
            <person name="Ruiz-Trillo I."/>
            <person name="Haas B."/>
            <person name="Nusbaum C."/>
            <person name="Birren B."/>
        </authorList>
    </citation>
    <scope>NUCLEOTIDE SEQUENCE [LARGE SCALE GENOMIC DNA]</scope>
    <source>
        <strain evidence="1 2">JP610</strain>
    </source>
</reference>
<evidence type="ECO:0000313" key="2">
    <source>
        <dbReference type="Proteomes" id="UP000054560"/>
    </source>
</evidence>
<dbReference type="GeneID" id="25912943"/>
<keyword evidence="2" id="KW-1185">Reference proteome</keyword>
<feature type="non-terminal residue" evidence="1">
    <location>
        <position position="103"/>
    </location>
</feature>
<dbReference type="AlphaFoldDB" id="A0A0L0FE32"/>
<dbReference type="RefSeq" id="XP_014148929.1">
    <property type="nucleotide sequence ID" value="XM_014293454.1"/>
</dbReference>
<dbReference type="EMBL" id="KQ243900">
    <property type="protein sequence ID" value="KNC75027.1"/>
    <property type="molecule type" value="Genomic_DNA"/>
</dbReference>
<organism evidence="1 2">
    <name type="scientific">Sphaeroforma arctica JP610</name>
    <dbReference type="NCBI Taxonomy" id="667725"/>
    <lineage>
        <taxon>Eukaryota</taxon>
        <taxon>Ichthyosporea</taxon>
        <taxon>Ichthyophonida</taxon>
        <taxon>Sphaeroforma</taxon>
    </lineage>
</organism>
<protein>
    <submittedName>
        <fullName evidence="1">Uncharacterized protein</fullName>
    </submittedName>
</protein>
<sequence length="103" mass="11489">MSQYYGLLVSAVGVASSCKPVLAFYQQAQALPIDGFVLWKQLETLQSGLDVCARLSARHETRQLVIPAIALCRVCLQQCELFLKRDNDDEDDARPNSAESWTN</sequence>
<gene>
    <name evidence="1" type="ORF">SARC_12439</name>
</gene>
<accession>A0A0L0FE32</accession>
<name>A0A0L0FE32_9EUKA</name>